<dbReference type="EMBL" id="CP144748">
    <property type="protein sequence ID" value="WVZ71881.1"/>
    <property type="molecule type" value="Genomic_DNA"/>
</dbReference>
<reference evidence="2 3" key="1">
    <citation type="submission" date="2024-02" db="EMBL/GenBank/DDBJ databases">
        <title>High-quality chromosome-scale genome assembly of Pensacola bahiagrass (Paspalum notatum Flugge var. saurae).</title>
        <authorList>
            <person name="Vega J.M."/>
            <person name="Podio M."/>
            <person name="Orjuela J."/>
            <person name="Siena L.A."/>
            <person name="Pessino S.C."/>
            <person name="Combes M.C."/>
            <person name="Mariac C."/>
            <person name="Albertini E."/>
            <person name="Pupilli F."/>
            <person name="Ortiz J.P.A."/>
            <person name="Leblanc O."/>
        </authorList>
    </citation>
    <scope>NUCLEOTIDE SEQUENCE [LARGE SCALE GENOMIC DNA]</scope>
    <source>
        <strain evidence="2">R1</strain>
        <tissue evidence="2">Leaf</tissue>
    </source>
</reference>
<gene>
    <name evidence="2" type="ORF">U9M48_020413</name>
</gene>
<feature type="region of interest" description="Disordered" evidence="1">
    <location>
        <begin position="100"/>
        <end position="119"/>
    </location>
</feature>
<evidence type="ECO:0000313" key="2">
    <source>
        <dbReference type="EMBL" id="WVZ71881.1"/>
    </source>
</evidence>
<proteinExistence type="predicted"/>
<evidence type="ECO:0000313" key="3">
    <source>
        <dbReference type="Proteomes" id="UP001341281"/>
    </source>
</evidence>
<dbReference type="AlphaFoldDB" id="A0AAQ3TF09"/>
<sequence>MEHCYLRQPISRAEAIPDRRSRFWQMDAPPTPRAEVICPQPRRVTRLPFAVETVNRASPRTNGSDSTSDILDLILSKNDTDGDSSSQGAPLAKCKQGELNSEGCANPLPTPHGDERWYPNPETVCANEICPEVEWTDPEVEAIQSRVAAMGVAN</sequence>
<accession>A0AAQ3TF09</accession>
<keyword evidence="3" id="KW-1185">Reference proteome</keyword>
<evidence type="ECO:0000256" key="1">
    <source>
        <dbReference type="SAM" id="MobiDB-lite"/>
    </source>
</evidence>
<organism evidence="2 3">
    <name type="scientific">Paspalum notatum var. saurae</name>
    <dbReference type="NCBI Taxonomy" id="547442"/>
    <lineage>
        <taxon>Eukaryota</taxon>
        <taxon>Viridiplantae</taxon>
        <taxon>Streptophyta</taxon>
        <taxon>Embryophyta</taxon>
        <taxon>Tracheophyta</taxon>
        <taxon>Spermatophyta</taxon>
        <taxon>Magnoliopsida</taxon>
        <taxon>Liliopsida</taxon>
        <taxon>Poales</taxon>
        <taxon>Poaceae</taxon>
        <taxon>PACMAD clade</taxon>
        <taxon>Panicoideae</taxon>
        <taxon>Andropogonodae</taxon>
        <taxon>Paspaleae</taxon>
        <taxon>Paspalinae</taxon>
        <taxon>Paspalum</taxon>
    </lineage>
</organism>
<dbReference type="Proteomes" id="UP001341281">
    <property type="component" value="Chromosome 04"/>
</dbReference>
<protein>
    <submittedName>
        <fullName evidence="2">Uncharacterized protein</fullName>
    </submittedName>
</protein>
<name>A0AAQ3TF09_PASNO</name>